<dbReference type="RefSeq" id="WP_184585273.1">
    <property type="nucleotide sequence ID" value="NZ_JACHJT010000002.1"/>
</dbReference>
<dbReference type="InterPro" id="IPR000086">
    <property type="entry name" value="NUDIX_hydrolase_dom"/>
</dbReference>
<dbReference type="AlphaFoldDB" id="A0A7W7RP37"/>
<accession>A0A7W7RP37</accession>
<comment type="caution">
    <text evidence="4">The sequence shown here is derived from an EMBL/GenBank/DDBJ whole genome shotgun (WGS) entry which is preliminary data.</text>
</comment>
<keyword evidence="2" id="KW-0378">Hydrolase</keyword>
<dbReference type="GO" id="GO:0016787">
    <property type="term" value="F:hydrolase activity"/>
    <property type="evidence" value="ECO:0007669"/>
    <property type="project" value="UniProtKB-KW"/>
</dbReference>
<dbReference type="PANTHER" id="PTHR43046">
    <property type="entry name" value="GDP-MANNOSE MANNOSYL HYDROLASE"/>
    <property type="match status" value="1"/>
</dbReference>
<evidence type="ECO:0000259" key="3">
    <source>
        <dbReference type="PROSITE" id="PS51462"/>
    </source>
</evidence>
<evidence type="ECO:0000256" key="2">
    <source>
        <dbReference type="ARBA" id="ARBA00022801"/>
    </source>
</evidence>
<reference evidence="4 5" key="1">
    <citation type="submission" date="2020-08" db="EMBL/GenBank/DDBJ databases">
        <title>Sequencing the genomes of 1000 actinobacteria strains.</title>
        <authorList>
            <person name="Klenk H.-P."/>
        </authorList>
    </citation>
    <scope>NUCLEOTIDE SEQUENCE [LARGE SCALE GENOMIC DNA]</scope>
    <source>
        <strain evidence="4 5">DSM 102030</strain>
    </source>
</reference>
<dbReference type="PROSITE" id="PS51462">
    <property type="entry name" value="NUDIX"/>
    <property type="match status" value="1"/>
</dbReference>
<evidence type="ECO:0000313" key="5">
    <source>
        <dbReference type="Proteomes" id="UP000523007"/>
    </source>
</evidence>
<name>A0A7W7RP37_9ACTN</name>
<comment type="cofactor">
    <cofactor evidence="1">
        <name>Mg(2+)</name>
        <dbReference type="ChEBI" id="CHEBI:18420"/>
    </cofactor>
</comment>
<proteinExistence type="predicted"/>
<dbReference type="CDD" id="cd18877">
    <property type="entry name" value="NUDIX_Hydrolase"/>
    <property type="match status" value="1"/>
</dbReference>
<evidence type="ECO:0000313" key="4">
    <source>
        <dbReference type="EMBL" id="MBB4935583.1"/>
    </source>
</evidence>
<dbReference type="Pfam" id="PF00293">
    <property type="entry name" value="NUDIX"/>
    <property type="match status" value="1"/>
</dbReference>
<feature type="domain" description="Nudix hydrolase" evidence="3">
    <location>
        <begin position="19"/>
        <end position="153"/>
    </location>
</feature>
<dbReference type="EMBL" id="JACHJT010000002">
    <property type="protein sequence ID" value="MBB4935583.1"/>
    <property type="molecule type" value="Genomic_DNA"/>
</dbReference>
<organism evidence="4 5">
    <name type="scientific">Lipingzhangella halophila</name>
    <dbReference type="NCBI Taxonomy" id="1783352"/>
    <lineage>
        <taxon>Bacteria</taxon>
        <taxon>Bacillati</taxon>
        <taxon>Actinomycetota</taxon>
        <taxon>Actinomycetes</taxon>
        <taxon>Streptosporangiales</taxon>
        <taxon>Nocardiopsidaceae</taxon>
        <taxon>Lipingzhangella</taxon>
    </lineage>
</organism>
<dbReference type="Proteomes" id="UP000523007">
    <property type="component" value="Unassembled WGS sequence"/>
</dbReference>
<protein>
    <submittedName>
        <fullName evidence="4">8-oxo-dGTP pyrophosphatase MutT (NUDIX family)</fullName>
    </submittedName>
</protein>
<dbReference type="Gene3D" id="3.90.79.10">
    <property type="entry name" value="Nucleoside Triphosphate Pyrophosphohydrolase"/>
    <property type="match status" value="1"/>
</dbReference>
<dbReference type="PANTHER" id="PTHR43046:SF2">
    <property type="entry name" value="8-OXO-DGTP DIPHOSPHATASE-RELATED"/>
    <property type="match status" value="1"/>
</dbReference>
<dbReference type="SUPFAM" id="SSF55811">
    <property type="entry name" value="Nudix"/>
    <property type="match status" value="1"/>
</dbReference>
<sequence>MSAGDGNGWVTLPDGTRRWGRYGASGLLLHSADPTGSDHVLLQHRSWWSHQGDTWGMPGGAIDSAESAVQAALREFGEEVAGDLGEITLNGVHRQDHEVWRYDTVLARSAERRVFAAGNGESAEIRWVPVDEVAELRLLPAFATIWPEIREALSQRLDLIVDAESVSDPGVPGTAGAPDMARIDGAEGTARLRATLAALASEGIDASALPGGLRLVDLHWWFPRIVLVTGDDVAGPPPAPGVDVVPASGRTADRIAEIAHERGGNPGSLVVTARPEVRQRLAASGTGTAAPEWLHAALGTADSALH</sequence>
<dbReference type="InterPro" id="IPR015797">
    <property type="entry name" value="NUDIX_hydrolase-like_dom_sf"/>
</dbReference>
<gene>
    <name evidence="4" type="ORF">F4561_006477</name>
</gene>
<keyword evidence="5" id="KW-1185">Reference proteome</keyword>
<evidence type="ECO:0000256" key="1">
    <source>
        <dbReference type="ARBA" id="ARBA00001946"/>
    </source>
</evidence>